<evidence type="ECO:0000313" key="1">
    <source>
        <dbReference type="EMBL" id="BAT87737.1"/>
    </source>
</evidence>
<sequence length="75" mass="8744">LHYLYSRLLLLRICFPENSSEPILFLQLKIFSLTLSSLFLKLSLDSSSLGAEYPSLPWLFIGKKNLLFINFFLLF</sequence>
<dbReference type="AlphaFoldDB" id="A0A0S3S4I7"/>
<organism evidence="1 2">
    <name type="scientific">Vigna angularis var. angularis</name>
    <dbReference type="NCBI Taxonomy" id="157739"/>
    <lineage>
        <taxon>Eukaryota</taxon>
        <taxon>Viridiplantae</taxon>
        <taxon>Streptophyta</taxon>
        <taxon>Embryophyta</taxon>
        <taxon>Tracheophyta</taxon>
        <taxon>Spermatophyta</taxon>
        <taxon>Magnoliopsida</taxon>
        <taxon>eudicotyledons</taxon>
        <taxon>Gunneridae</taxon>
        <taxon>Pentapetalae</taxon>
        <taxon>rosids</taxon>
        <taxon>fabids</taxon>
        <taxon>Fabales</taxon>
        <taxon>Fabaceae</taxon>
        <taxon>Papilionoideae</taxon>
        <taxon>50 kb inversion clade</taxon>
        <taxon>NPAAA clade</taxon>
        <taxon>indigoferoid/millettioid clade</taxon>
        <taxon>Phaseoleae</taxon>
        <taxon>Vigna</taxon>
    </lineage>
</organism>
<protein>
    <submittedName>
        <fullName evidence="1">Uncharacterized protein</fullName>
    </submittedName>
</protein>
<feature type="non-terminal residue" evidence="1">
    <location>
        <position position="1"/>
    </location>
</feature>
<keyword evidence="2" id="KW-1185">Reference proteome</keyword>
<name>A0A0S3S4I7_PHAAN</name>
<dbReference type="EMBL" id="AP015038">
    <property type="protein sequence ID" value="BAT87737.1"/>
    <property type="molecule type" value="Genomic_DNA"/>
</dbReference>
<evidence type="ECO:0000313" key="2">
    <source>
        <dbReference type="Proteomes" id="UP000291084"/>
    </source>
</evidence>
<reference evidence="1 2" key="1">
    <citation type="journal article" date="2015" name="Sci. Rep.">
        <title>The power of single molecule real-time sequencing technology in the de novo assembly of a eukaryotic genome.</title>
        <authorList>
            <person name="Sakai H."/>
            <person name="Naito K."/>
            <person name="Ogiso-Tanaka E."/>
            <person name="Takahashi Y."/>
            <person name="Iseki K."/>
            <person name="Muto C."/>
            <person name="Satou K."/>
            <person name="Teruya K."/>
            <person name="Shiroma A."/>
            <person name="Shimoji M."/>
            <person name="Hirano T."/>
            <person name="Itoh T."/>
            <person name="Kaga A."/>
            <person name="Tomooka N."/>
        </authorList>
    </citation>
    <scope>NUCLEOTIDE SEQUENCE [LARGE SCALE GENOMIC DNA]</scope>
    <source>
        <strain evidence="2">cv. Shumari</strain>
    </source>
</reference>
<accession>A0A0S3S4I7</accession>
<gene>
    <name evidence="1" type="primary">Vigan.05G113300</name>
    <name evidence="1" type="ORF">VIGAN_05113300</name>
</gene>
<dbReference type="Proteomes" id="UP000291084">
    <property type="component" value="Chromosome 5"/>
</dbReference>
<proteinExistence type="predicted"/>